<feature type="compositionally biased region" description="Polar residues" evidence="3">
    <location>
        <begin position="108"/>
        <end position="139"/>
    </location>
</feature>
<feature type="region of interest" description="Disordered" evidence="3">
    <location>
        <begin position="332"/>
        <end position="493"/>
    </location>
</feature>
<dbReference type="GO" id="GO:0035025">
    <property type="term" value="P:positive regulation of Rho protein signal transduction"/>
    <property type="evidence" value="ECO:0007669"/>
    <property type="project" value="TreeGrafter"/>
</dbReference>
<keyword evidence="6" id="KW-1185">Reference proteome</keyword>
<comment type="subcellular location">
    <subcellularLocation>
        <location evidence="1">Cytoplasm</location>
    </subcellularLocation>
</comment>
<feature type="compositionally biased region" description="Polar residues" evidence="3">
    <location>
        <begin position="194"/>
        <end position="226"/>
    </location>
</feature>
<feature type="compositionally biased region" description="Polar residues" evidence="3">
    <location>
        <begin position="1001"/>
        <end position="1014"/>
    </location>
</feature>
<feature type="compositionally biased region" description="Acidic residues" evidence="3">
    <location>
        <begin position="869"/>
        <end position="882"/>
    </location>
</feature>
<evidence type="ECO:0000313" key="5">
    <source>
        <dbReference type="EMBL" id="PPQ76561.1"/>
    </source>
</evidence>
<feature type="compositionally biased region" description="Pro residues" evidence="3">
    <location>
        <begin position="74"/>
        <end position="85"/>
    </location>
</feature>
<feature type="compositionally biased region" description="Polar residues" evidence="3">
    <location>
        <begin position="40"/>
        <end position="53"/>
    </location>
</feature>
<dbReference type="EMBL" id="NHYE01005146">
    <property type="protein sequence ID" value="PPQ76561.1"/>
    <property type="molecule type" value="Genomic_DNA"/>
</dbReference>
<dbReference type="InParanoid" id="A0A409WDK7"/>
<proteinExistence type="predicted"/>
<dbReference type="STRING" id="231916.A0A409WDK7"/>
<dbReference type="SMART" id="SM00325">
    <property type="entry name" value="RhoGEF"/>
    <property type="match status" value="1"/>
</dbReference>
<name>A0A409WDK7_9AGAR</name>
<dbReference type="GO" id="GO:0005085">
    <property type="term" value="F:guanyl-nucleotide exchange factor activity"/>
    <property type="evidence" value="ECO:0007669"/>
    <property type="project" value="InterPro"/>
</dbReference>
<feature type="compositionally biased region" description="Low complexity" evidence="3">
    <location>
        <begin position="416"/>
        <end position="430"/>
    </location>
</feature>
<dbReference type="Pfam" id="PF00621">
    <property type="entry name" value="RhoGEF"/>
    <property type="match status" value="1"/>
</dbReference>
<feature type="compositionally biased region" description="Polar residues" evidence="3">
    <location>
        <begin position="447"/>
        <end position="458"/>
    </location>
</feature>
<feature type="compositionally biased region" description="Basic and acidic residues" evidence="3">
    <location>
        <begin position="14"/>
        <end position="29"/>
    </location>
</feature>
<feature type="compositionally biased region" description="Pro residues" evidence="3">
    <location>
        <begin position="728"/>
        <end position="737"/>
    </location>
</feature>
<dbReference type="AlphaFoldDB" id="A0A409WDK7"/>
<feature type="compositionally biased region" description="Polar residues" evidence="3">
    <location>
        <begin position="88"/>
        <end position="100"/>
    </location>
</feature>
<evidence type="ECO:0000313" key="6">
    <source>
        <dbReference type="Proteomes" id="UP000284706"/>
    </source>
</evidence>
<comment type="caution">
    <text evidence="5">The sequence shown here is derived from an EMBL/GenBank/DDBJ whole genome shotgun (WGS) entry which is preliminary data.</text>
</comment>
<dbReference type="InterPro" id="IPR051480">
    <property type="entry name" value="Endocytic_GEF_Adapter"/>
</dbReference>
<dbReference type="PANTHER" id="PTHR46006:SF7">
    <property type="entry name" value="DH DOMAIN-CONTAINING PROTEIN"/>
    <property type="match status" value="1"/>
</dbReference>
<dbReference type="PROSITE" id="PS50010">
    <property type="entry name" value="DH_2"/>
    <property type="match status" value="1"/>
</dbReference>
<feature type="region of interest" description="Disordered" evidence="3">
    <location>
        <begin position="907"/>
        <end position="1048"/>
    </location>
</feature>
<dbReference type="Proteomes" id="UP000284706">
    <property type="component" value="Unassembled WGS sequence"/>
</dbReference>
<dbReference type="InterPro" id="IPR000219">
    <property type="entry name" value="DH_dom"/>
</dbReference>
<evidence type="ECO:0000256" key="2">
    <source>
        <dbReference type="ARBA" id="ARBA00022490"/>
    </source>
</evidence>
<dbReference type="InterPro" id="IPR035899">
    <property type="entry name" value="DBL_dom_sf"/>
</dbReference>
<feature type="compositionally biased region" description="Acidic residues" evidence="3">
    <location>
        <begin position="376"/>
        <end position="387"/>
    </location>
</feature>
<feature type="domain" description="DH" evidence="4">
    <location>
        <begin position="280"/>
        <end position="677"/>
    </location>
</feature>
<dbReference type="SUPFAM" id="SSF48065">
    <property type="entry name" value="DBL homology domain (DH-domain)"/>
    <property type="match status" value="1"/>
</dbReference>
<feature type="region of interest" description="Disordered" evidence="3">
    <location>
        <begin position="723"/>
        <end position="745"/>
    </location>
</feature>
<feature type="compositionally biased region" description="Basic and acidic residues" evidence="3">
    <location>
        <begin position="463"/>
        <end position="479"/>
    </location>
</feature>
<reference evidence="5 6" key="1">
    <citation type="journal article" date="2018" name="Evol. Lett.">
        <title>Horizontal gene cluster transfer increased hallucinogenic mushroom diversity.</title>
        <authorList>
            <person name="Reynolds H.T."/>
            <person name="Vijayakumar V."/>
            <person name="Gluck-Thaler E."/>
            <person name="Korotkin H.B."/>
            <person name="Matheny P.B."/>
            <person name="Slot J.C."/>
        </authorList>
    </citation>
    <scope>NUCLEOTIDE SEQUENCE [LARGE SCALE GENOMIC DNA]</scope>
    <source>
        <strain evidence="5 6">SRW20</strain>
    </source>
</reference>
<feature type="region of interest" description="Disordered" evidence="3">
    <location>
        <begin position="194"/>
        <end position="250"/>
    </location>
</feature>
<evidence type="ECO:0000256" key="1">
    <source>
        <dbReference type="ARBA" id="ARBA00004496"/>
    </source>
</evidence>
<gene>
    <name evidence="5" type="ORF">CVT26_013226</name>
</gene>
<sequence length="1048" mass="114206">MKAFFHRLHLGGGAKDKDRDAVSSPKEKFPPLPSWPPQESAKQTATPTPTSLASFKPLPEVVPAQLSSQLSTRPLPPLEPSPSPSQPDFRSNASNSSPKQTLPPLQVEETSQESSGTNSDSAGRSSRKTNGSASTSAVTDVQKKVAFISPPQTPIEFNRDGDATTSNTPAPVAGPLKTTVSRFQAVYGKEPRVSASTGASSSKTDIGTTGKTAVKATSTRTTSPYLQKSYEGGSAHSLRSGTPYSQMSNNTSTTHILSAQSWSEVTEDDLVSHIGMRERTRQEVLFEIISSEERYVQELVKMKDSFIDPLLHPYSVASASMASTPNLDHDYYRSDSPFESTDDLPPIAARFMSPTPSMNPPPSSPRPKDVPNIDGDSLETEDEEEATDQAGRLYETSRRPGTGTASRNDHPRSPYRIGATRSTGRSSGTSVPFPSRSHHSLPAVPRNQLSASTHSLGRQSILVERERERERDRDRDRKHSQGQGDSPGKGMLRKIRRSQTAADGILGNAIAPHQLPEDLRICLEVIDSGVFDGHKRLSEALKKRYDDQFPLVRSLADVFVSNSDIFHGYATYVLHLERALEQVDAALSSHSTKKPKKQDTAEWQKVCKVLQTLEQNAADKGETGLAITLSKPFQRLLKYPLLFQNLLFHTDPSTFEYESTLQMVAEVENIVRSIEDEKIQKEERDKTRDVFARIEGLDKVRQLALPKPSRVLVEERACSLGLSSLSSPPKPSSPPPVTTAKGVRGKSSFKRLSDVLSSNGIGGKKDLWFVIFNDVVLQCQRTGTTSLPLVSSTTSRTNSLPELQGKAKYATTGRRNSTTKPLLGLKTAQIETWAIGDVLQPREGVVSMEDMAKSRAQALSSQPRIVPLPDDDERDNGDDSDDSDKKSKMSFSYWGADKVTVQKPVIKGRPGVTPRRGGGVASYGRESSANAKFGTRLVSDGSSHAPHARPVSRRTTTPTPTTRRVAPSEEGPNYARATITRPAWDTSTRTPVPNIPKRLRNASQASPATRTPVTSPKIPVASPVPSEDSGVGLYRQMLAKDPSLNNSA</sequence>
<keyword evidence="2" id="KW-0963">Cytoplasm</keyword>
<dbReference type="OrthoDB" id="1716625at2759"/>
<feature type="region of interest" description="Disordered" evidence="3">
    <location>
        <begin position="855"/>
        <end position="890"/>
    </location>
</feature>
<feature type="compositionally biased region" description="Polar residues" evidence="3">
    <location>
        <begin position="237"/>
        <end position="250"/>
    </location>
</feature>
<feature type="region of interest" description="Disordered" evidence="3">
    <location>
        <begin position="1"/>
        <end position="175"/>
    </location>
</feature>
<dbReference type="GO" id="GO:0005737">
    <property type="term" value="C:cytoplasm"/>
    <property type="evidence" value="ECO:0007669"/>
    <property type="project" value="UniProtKB-SubCell"/>
</dbReference>
<dbReference type="PANTHER" id="PTHR46006">
    <property type="entry name" value="RHO GUANINE NUCLEOTIDE EXCHANGE FACTOR AT 64C, ISOFORM A"/>
    <property type="match status" value="1"/>
</dbReference>
<feature type="compositionally biased region" description="Low complexity" evidence="3">
    <location>
        <begin position="953"/>
        <end position="965"/>
    </location>
</feature>
<evidence type="ECO:0000256" key="3">
    <source>
        <dbReference type="SAM" id="MobiDB-lite"/>
    </source>
</evidence>
<protein>
    <recommendedName>
        <fullName evidence="4">DH domain-containing protein</fullName>
    </recommendedName>
</protein>
<dbReference type="Gene3D" id="1.20.900.10">
    <property type="entry name" value="Dbl homology (DH) domain"/>
    <property type="match status" value="2"/>
</dbReference>
<accession>A0A409WDK7</accession>
<evidence type="ECO:0000259" key="4">
    <source>
        <dbReference type="PROSITE" id="PS50010"/>
    </source>
</evidence>
<organism evidence="5 6">
    <name type="scientific">Gymnopilus dilepis</name>
    <dbReference type="NCBI Taxonomy" id="231916"/>
    <lineage>
        <taxon>Eukaryota</taxon>
        <taxon>Fungi</taxon>
        <taxon>Dikarya</taxon>
        <taxon>Basidiomycota</taxon>
        <taxon>Agaricomycotina</taxon>
        <taxon>Agaricomycetes</taxon>
        <taxon>Agaricomycetidae</taxon>
        <taxon>Agaricales</taxon>
        <taxon>Agaricineae</taxon>
        <taxon>Hymenogastraceae</taxon>
        <taxon>Gymnopilus</taxon>
    </lineage>
</organism>